<accession>A0A382LF96</accession>
<dbReference type="AlphaFoldDB" id="A0A382LF96"/>
<feature type="compositionally biased region" description="Basic and acidic residues" evidence="1">
    <location>
        <begin position="36"/>
        <end position="45"/>
    </location>
</feature>
<evidence type="ECO:0000256" key="1">
    <source>
        <dbReference type="SAM" id="MobiDB-lite"/>
    </source>
</evidence>
<dbReference type="EMBL" id="UINC01086653">
    <property type="protein sequence ID" value="SVC35310.1"/>
    <property type="molecule type" value="Genomic_DNA"/>
</dbReference>
<name>A0A382LF96_9ZZZZ</name>
<feature type="non-terminal residue" evidence="2">
    <location>
        <position position="57"/>
    </location>
</feature>
<reference evidence="2" key="1">
    <citation type="submission" date="2018-05" db="EMBL/GenBank/DDBJ databases">
        <authorList>
            <person name="Lanie J.A."/>
            <person name="Ng W.-L."/>
            <person name="Kazmierczak K.M."/>
            <person name="Andrzejewski T.M."/>
            <person name="Davidsen T.M."/>
            <person name="Wayne K.J."/>
            <person name="Tettelin H."/>
            <person name="Glass J.I."/>
            <person name="Rusch D."/>
            <person name="Podicherti R."/>
            <person name="Tsui H.-C.T."/>
            <person name="Winkler M.E."/>
        </authorList>
    </citation>
    <scope>NUCLEOTIDE SEQUENCE</scope>
</reference>
<gene>
    <name evidence="2" type="ORF">METZ01_LOCUS288164</name>
</gene>
<feature type="region of interest" description="Disordered" evidence="1">
    <location>
        <begin position="1"/>
        <end position="57"/>
    </location>
</feature>
<feature type="non-terminal residue" evidence="2">
    <location>
        <position position="1"/>
    </location>
</feature>
<protein>
    <submittedName>
        <fullName evidence="2">Uncharacterized protein</fullName>
    </submittedName>
</protein>
<evidence type="ECO:0000313" key="2">
    <source>
        <dbReference type="EMBL" id="SVC35310.1"/>
    </source>
</evidence>
<sequence>NAVRPGARRSTCGSLQEPGFRYTADRTGMCHPTADLNRKPQRNPDRGPGLAYGTRGV</sequence>
<proteinExistence type="predicted"/>
<organism evidence="2">
    <name type="scientific">marine metagenome</name>
    <dbReference type="NCBI Taxonomy" id="408172"/>
    <lineage>
        <taxon>unclassified sequences</taxon>
        <taxon>metagenomes</taxon>
        <taxon>ecological metagenomes</taxon>
    </lineage>
</organism>